<evidence type="ECO:0000313" key="3">
    <source>
        <dbReference type="EMBL" id="OEU22868.1"/>
    </source>
</evidence>
<evidence type="ECO:0000259" key="2">
    <source>
        <dbReference type="Pfam" id="PF00149"/>
    </source>
</evidence>
<keyword evidence="4" id="KW-1185">Reference proteome</keyword>
<name>A0A1E7FXI2_9STRA</name>
<evidence type="ECO:0000313" key="4">
    <source>
        <dbReference type="Proteomes" id="UP000095751"/>
    </source>
</evidence>
<feature type="domain" description="Calcineurin-like phosphoesterase" evidence="2">
    <location>
        <begin position="143"/>
        <end position="389"/>
    </location>
</feature>
<sequence length="493" mass="55462">MTQNCDEKTKENDQMMIPLEVDYDNIGSKNEGFLDEYNNDDGSSSSLYITSSLPHTSSCNNNRTRTTMTKCLHFRIRVATTATIFIIAILSAVLLFGTKGTPILRFRIENDKQSSSSSFFSSYTSSSNDMNMNMNINMNRTFQIMQITDIHLGEAEYTDWGPEQDRKTMKLLNQMFEYEKPDLIVLGGDQLTANNCLGNCTKYYQILGRFLSNYGIPWATIMGNHDDMAYEVEDGSGTVITHPNTLRRDLIKIDQSFPLSLSLSSQNSASLDNSNNLTGVTNYVLDVLDPITEKLALQIFFLDSGGGSMREAIEDDQVQWLRQQAAATASTIPAVAFQHIPTSAHEYIDADTCVGYQGEGVAEIQYDGGITDVMIESGRFHFLAVGHNHGNDYCCPYSSSSSNNNQENDLYFCFGRHSGYGGYGKLDRGVRMYELLLTNDDGNENNNVYYDKEAESFSEGTKVFQWRTWVRLESGDQVDFMDYDHSITQKDDI</sequence>
<accession>A0A1E7FXI2</accession>
<dbReference type="EMBL" id="KV784353">
    <property type="protein sequence ID" value="OEU22868.1"/>
    <property type="molecule type" value="Genomic_DNA"/>
</dbReference>
<dbReference type="GO" id="GO:0005737">
    <property type="term" value="C:cytoplasm"/>
    <property type="evidence" value="ECO:0007669"/>
    <property type="project" value="TreeGrafter"/>
</dbReference>
<organism evidence="3 4">
    <name type="scientific">Fragilariopsis cylindrus CCMP1102</name>
    <dbReference type="NCBI Taxonomy" id="635003"/>
    <lineage>
        <taxon>Eukaryota</taxon>
        <taxon>Sar</taxon>
        <taxon>Stramenopiles</taxon>
        <taxon>Ochrophyta</taxon>
        <taxon>Bacillariophyta</taxon>
        <taxon>Bacillariophyceae</taxon>
        <taxon>Bacillariophycidae</taxon>
        <taxon>Bacillariales</taxon>
        <taxon>Bacillariaceae</taxon>
        <taxon>Fragilariopsis</taxon>
    </lineage>
</organism>
<keyword evidence="1" id="KW-0812">Transmembrane</keyword>
<dbReference type="PANTHER" id="PTHR32440">
    <property type="entry name" value="PHOSPHATASE DCR2-RELATED-RELATED"/>
    <property type="match status" value="1"/>
</dbReference>
<dbReference type="InterPro" id="IPR029052">
    <property type="entry name" value="Metallo-depent_PP-like"/>
</dbReference>
<evidence type="ECO:0000256" key="1">
    <source>
        <dbReference type="SAM" id="Phobius"/>
    </source>
</evidence>
<dbReference type="KEGG" id="fcy:FRACYDRAFT_259233"/>
<dbReference type="OrthoDB" id="783096at2759"/>
<keyword evidence="1" id="KW-0472">Membrane</keyword>
<protein>
    <submittedName>
        <fullName evidence="3">Metallo-dependent phosphatase</fullName>
    </submittedName>
</protein>
<dbReference type="PANTHER" id="PTHR32440:SF11">
    <property type="entry name" value="METALLOPHOSPHOESTERASE DOMAIN-CONTAINING PROTEIN"/>
    <property type="match status" value="1"/>
</dbReference>
<dbReference type="Proteomes" id="UP000095751">
    <property type="component" value="Unassembled WGS sequence"/>
</dbReference>
<dbReference type="AlphaFoldDB" id="A0A1E7FXI2"/>
<dbReference type="SUPFAM" id="SSF56300">
    <property type="entry name" value="Metallo-dependent phosphatases"/>
    <property type="match status" value="1"/>
</dbReference>
<dbReference type="InParanoid" id="A0A1E7FXI2"/>
<keyword evidence="1" id="KW-1133">Transmembrane helix</keyword>
<reference evidence="3 4" key="1">
    <citation type="submission" date="2016-09" db="EMBL/GenBank/DDBJ databases">
        <title>Extensive genetic diversity and differential bi-allelic expression allows diatom success in the polar Southern Ocean.</title>
        <authorList>
            <consortium name="DOE Joint Genome Institute"/>
            <person name="Mock T."/>
            <person name="Otillar R.P."/>
            <person name="Strauss J."/>
            <person name="Dupont C."/>
            <person name="Frickenhaus S."/>
            <person name="Maumus F."/>
            <person name="Mcmullan M."/>
            <person name="Sanges R."/>
            <person name="Schmutz J."/>
            <person name="Toseland A."/>
            <person name="Valas R."/>
            <person name="Veluchamy A."/>
            <person name="Ward B.J."/>
            <person name="Allen A."/>
            <person name="Barry K."/>
            <person name="Falciatore A."/>
            <person name="Ferrante M."/>
            <person name="Fortunato A.E."/>
            <person name="Gloeckner G."/>
            <person name="Gruber A."/>
            <person name="Hipkin R."/>
            <person name="Janech M."/>
            <person name="Kroth P."/>
            <person name="Leese F."/>
            <person name="Lindquist E."/>
            <person name="Lyon B.R."/>
            <person name="Martin J."/>
            <person name="Mayer C."/>
            <person name="Parker M."/>
            <person name="Quesneville H."/>
            <person name="Raymond J."/>
            <person name="Uhlig C."/>
            <person name="Valentin K.U."/>
            <person name="Worden A.Z."/>
            <person name="Armbrust E.V."/>
            <person name="Bowler C."/>
            <person name="Green B."/>
            <person name="Moulton V."/>
            <person name="Van Oosterhout C."/>
            <person name="Grigoriev I."/>
        </authorList>
    </citation>
    <scope>NUCLEOTIDE SEQUENCE [LARGE SCALE GENOMIC DNA]</scope>
    <source>
        <strain evidence="3 4">CCMP1102</strain>
    </source>
</reference>
<dbReference type="InterPro" id="IPR004843">
    <property type="entry name" value="Calcineurin-like_PHP"/>
</dbReference>
<gene>
    <name evidence="3" type="ORF">FRACYDRAFT_259233</name>
</gene>
<dbReference type="CDD" id="cd07383">
    <property type="entry name" value="MPP_Dcr2"/>
    <property type="match status" value="1"/>
</dbReference>
<proteinExistence type="predicted"/>
<dbReference type="GO" id="GO:0016788">
    <property type="term" value="F:hydrolase activity, acting on ester bonds"/>
    <property type="evidence" value="ECO:0007669"/>
    <property type="project" value="TreeGrafter"/>
</dbReference>
<dbReference type="Pfam" id="PF00149">
    <property type="entry name" value="Metallophos"/>
    <property type="match status" value="1"/>
</dbReference>
<feature type="transmembrane region" description="Helical" evidence="1">
    <location>
        <begin position="78"/>
        <end position="97"/>
    </location>
</feature>
<dbReference type="Gene3D" id="3.60.21.10">
    <property type="match status" value="1"/>
</dbReference>